<dbReference type="InterPro" id="IPR000182">
    <property type="entry name" value="GNAT_dom"/>
</dbReference>
<dbReference type="PROSITE" id="PS51186">
    <property type="entry name" value="GNAT"/>
    <property type="match status" value="1"/>
</dbReference>
<accession>A0ABW8SJ06</accession>
<dbReference type="InterPro" id="IPR016181">
    <property type="entry name" value="Acyl_CoA_acyltransferase"/>
</dbReference>
<evidence type="ECO:0000259" key="1">
    <source>
        <dbReference type="PROSITE" id="PS51186"/>
    </source>
</evidence>
<dbReference type="Gene3D" id="3.40.630.30">
    <property type="match status" value="1"/>
</dbReference>
<comment type="caution">
    <text evidence="2">The sequence shown here is derived from an EMBL/GenBank/DDBJ whole genome shotgun (WGS) entry which is preliminary data.</text>
</comment>
<keyword evidence="3" id="KW-1185">Reference proteome</keyword>
<proteinExistence type="predicted"/>
<evidence type="ECO:0000313" key="3">
    <source>
        <dbReference type="Proteomes" id="UP001623660"/>
    </source>
</evidence>
<reference evidence="2 3" key="1">
    <citation type="submission" date="2024-11" db="EMBL/GenBank/DDBJ databases">
        <authorList>
            <person name="Heng Y.C."/>
            <person name="Lim A.C.H."/>
            <person name="Lee J.K.Y."/>
            <person name="Kittelmann S."/>
        </authorList>
    </citation>
    <scope>NUCLEOTIDE SEQUENCE [LARGE SCALE GENOMIC DNA]</scope>
    <source>
        <strain evidence="2 3">WILCCON 0269</strain>
    </source>
</reference>
<organism evidence="2 3">
    <name type="scientific">Candidatus Clostridium eludens</name>
    <dbReference type="NCBI Taxonomy" id="3381663"/>
    <lineage>
        <taxon>Bacteria</taxon>
        <taxon>Bacillati</taxon>
        <taxon>Bacillota</taxon>
        <taxon>Clostridia</taxon>
        <taxon>Eubacteriales</taxon>
        <taxon>Clostridiaceae</taxon>
        <taxon>Clostridium</taxon>
    </lineage>
</organism>
<dbReference type="Proteomes" id="UP001623660">
    <property type="component" value="Unassembled WGS sequence"/>
</dbReference>
<evidence type="ECO:0000313" key="2">
    <source>
        <dbReference type="EMBL" id="MFL0195763.1"/>
    </source>
</evidence>
<sequence length="168" mass="20256">MLDVEIKLNDIEISSIEEKDLIEVQRWMETNNAFLKEETSLEELKDRFLESYVSQCEFFLKIEKRGKLLGMLKGRLEFKKESELWIWFFYLDDVCDNVDLHSIIIKHMMKYFNKKYGVNIFFSRIIKDKIGSISLWRNLGFNFSRMVKNFYNINGKYMDMIIMKKIGV</sequence>
<dbReference type="SUPFAM" id="SSF55729">
    <property type="entry name" value="Acyl-CoA N-acyltransferases (Nat)"/>
    <property type="match status" value="1"/>
</dbReference>
<keyword evidence="2" id="KW-0808">Transferase</keyword>
<feature type="domain" description="N-acetyltransferase" evidence="1">
    <location>
        <begin position="11"/>
        <end position="168"/>
    </location>
</feature>
<dbReference type="RefSeq" id="WP_406791883.1">
    <property type="nucleotide sequence ID" value="NZ_JBJHZX010000012.1"/>
</dbReference>
<name>A0ABW8SJ06_9CLOT</name>
<protein>
    <submittedName>
        <fullName evidence="2">GNAT family N-acetyltransferase</fullName>
        <ecNumber evidence="2">2.3.1.-</ecNumber>
    </submittedName>
</protein>
<dbReference type="EC" id="2.3.1.-" evidence="2"/>
<dbReference type="Pfam" id="PF13420">
    <property type="entry name" value="Acetyltransf_4"/>
    <property type="match status" value="1"/>
</dbReference>
<dbReference type="GO" id="GO:0016746">
    <property type="term" value="F:acyltransferase activity"/>
    <property type="evidence" value="ECO:0007669"/>
    <property type="project" value="UniProtKB-KW"/>
</dbReference>
<dbReference type="EMBL" id="JBJHZX010000012">
    <property type="protein sequence ID" value="MFL0195763.1"/>
    <property type="molecule type" value="Genomic_DNA"/>
</dbReference>
<gene>
    <name evidence="2" type="ORF">ACJDU8_09340</name>
</gene>
<keyword evidence="2" id="KW-0012">Acyltransferase</keyword>